<dbReference type="InterPro" id="IPR043502">
    <property type="entry name" value="DNA/RNA_pol_sf"/>
</dbReference>
<feature type="non-terminal residue" evidence="1">
    <location>
        <position position="334"/>
    </location>
</feature>
<evidence type="ECO:0000313" key="1">
    <source>
        <dbReference type="EMBL" id="KAJ7722280.1"/>
    </source>
</evidence>
<comment type="caution">
    <text evidence="1">The sequence shown here is derived from an EMBL/GenBank/DDBJ whole genome shotgun (WGS) entry which is preliminary data.</text>
</comment>
<dbReference type="Proteomes" id="UP001215280">
    <property type="component" value="Unassembled WGS sequence"/>
</dbReference>
<proteinExistence type="predicted"/>
<feature type="non-terminal residue" evidence="1">
    <location>
        <position position="1"/>
    </location>
</feature>
<evidence type="ECO:0000313" key="2">
    <source>
        <dbReference type="Proteomes" id="UP001215280"/>
    </source>
</evidence>
<reference evidence="1" key="1">
    <citation type="submission" date="2023-03" db="EMBL/GenBank/DDBJ databases">
        <title>Massive genome expansion in bonnet fungi (Mycena s.s.) driven by repeated elements and novel gene families across ecological guilds.</title>
        <authorList>
            <consortium name="Lawrence Berkeley National Laboratory"/>
            <person name="Harder C.B."/>
            <person name="Miyauchi S."/>
            <person name="Viragh M."/>
            <person name="Kuo A."/>
            <person name="Thoen E."/>
            <person name="Andreopoulos B."/>
            <person name="Lu D."/>
            <person name="Skrede I."/>
            <person name="Drula E."/>
            <person name="Henrissat B."/>
            <person name="Morin E."/>
            <person name="Kohler A."/>
            <person name="Barry K."/>
            <person name="LaButti K."/>
            <person name="Morin E."/>
            <person name="Salamov A."/>
            <person name="Lipzen A."/>
            <person name="Mereny Z."/>
            <person name="Hegedus B."/>
            <person name="Baldrian P."/>
            <person name="Stursova M."/>
            <person name="Weitz H."/>
            <person name="Taylor A."/>
            <person name="Grigoriev I.V."/>
            <person name="Nagy L.G."/>
            <person name="Martin F."/>
            <person name="Kauserud H."/>
        </authorList>
    </citation>
    <scope>NUCLEOTIDE SEQUENCE</scope>
    <source>
        <strain evidence="1">CBHHK188m</strain>
    </source>
</reference>
<gene>
    <name evidence="1" type="ORF">DFH07DRAFT_683393</name>
</gene>
<sequence length="334" mass="38402">GLLCWIAVRKLGIIGLFVYMDDFFGWDYLDNLIFYRGKHRPRRQVLLLVLWEFVGCPYEDRKQEHGPTLKIIGFWLDAKLGSISLSPESITDILAKVEAFIFDEKRQPPLREWQKLGGHLNWMLNVLPWARPALTELYRKIRGKSHVNARIFLNREVIQDLTWLSSVVCDAIGVRFVDATAWSDGEADMVMWTDASLYTGLSFVYSNAGFIYQMRECPPTIKIDIFFLELVAILSAVHHAASKPTPPRRLLIWSDSYDSVSVLQSLSCKESIHNGPLLAIAQIIITSGINLRVRHIARKKNVRADLLSRLLLDDFRRQFPSVRVRPFAPPRELL</sequence>
<keyword evidence="2" id="KW-1185">Reference proteome</keyword>
<protein>
    <submittedName>
        <fullName evidence="1">Uncharacterized protein</fullName>
    </submittedName>
</protein>
<dbReference type="PANTHER" id="PTHR33050">
    <property type="entry name" value="REVERSE TRANSCRIPTASE DOMAIN-CONTAINING PROTEIN"/>
    <property type="match status" value="1"/>
</dbReference>
<organism evidence="1 2">
    <name type="scientific">Mycena maculata</name>
    <dbReference type="NCBI Taxonomy" id="230809"/>
    <lineage>
        <taxon>Eukaryota</taxon>
        <taxon>Fungi</taxon>
        <taxon>Dikarya</taxon>
        <taxon>Basidiomycota</taxon>
        <taxon>Agaricomycotina</taxon>
        <taxon>Agaricomycetes</taxon>
        <taxon>Agaricomycetidae</taxon>
        <taxon>Agaricales</taxon>
        <taxon>Marasmiineae</taxon>
        <taxon>Mycenaceae</taxon>
        <taxon>Mycena</taxon>
    </lineage>
</organism>
<dbReference type="InterPro" id="IPR052055">
    <property type="entry name" value="Hepadnavirus_pol/RT"/>
</dbReference>
<dbReference type="SUPFAM" id="SSF56672">
    <property type="entry name" value="DNA/RNA polymerases"/>
    <property type="match status" value="1"/>
</dbReference>
<dbReference type="EMBL" id="JARJLG010000259">
    <property type="protein sequence ID" value="KAJ7722280.1"/>
    <property type="molecule type" value="Genomic_DNA"/>
</dbReference>
<accession>A0AAD7HJQ4</accession>
<dbReference type="AlphaFoldDB" id="A0AAD7HJQ4"/>
<dbReference type="PANTHER" id="PTHR33050:SF7">
    <property type="entry name" value="RIBONUCLEASE H"/>
    <property type="match status" value="1"/>
</dbReference>
<name>A0AAD7HJQ4_9AGAR</name>